<keyword evidence="3" id="KW-0645">Protease</keyword>
<dbReference type="CDD" id="cd00190">
    <property type="entry name" value="Tryp_SPc"/>
    <property type="match status" value="1"/>
</dbReference>
<dbReference type="Pfam" id="PF00089">
    <property type="entry name" value="Trypsin"/>
    <property type="match status" value="1"/>
</dbReference>
<dbReference type="InterPro" id="IPR033116">
    <property type="entry name" value="TRYPSIN_SER"/>
</dbReference>
<dbReference type="GO" id="GO:0035821">
    <property type="term" value="P:modulation of process of another organism"/>
    <property type="evidence" value="ECO:0007669"/>
    <property type="project" value="UniProtKB-ARBA"/>
</dbReference>
<keyword evidence="3" id="KW-0378">Hydrolase</keyword>
<dbReference type="GeneTree" id="ENSGT00940000162829"/>
<dbReference type="InterPro" id="IPR001254">
    <property type="entry name" value="Trypsin_dom"/>
</dbReference>
<dbReference type="AlphaFoldDB" id="A0A670K911"/>
<reference evidence="6" key="3">
    <citation type="submission" date="2025-09" db="UniProtKB">
        <authorList>
            <consortium name="Ensembl"/>
        </authorList>
    </citation>
    <scope>IDENTIFICATION</scope>
</reference>
<accession>A0A670K911</accession>
<evidence type="ECO:0000256" key="2">
    <source>
        <dbReference type="ARBA" id="ARBA00023157"/>
    </source>
</evidence>
<keyword evidence="4" id="KW-1133">Transmembrane helix</keyword>
<feature type="transmembrane region" description="Helical" evidence="4">
    <location>
        <begin position="309"/>
        <end position="329"/>
    </location>
</feature>
<reference evidence="6" key="2">
    <citation type="submission" date="2025-08" db="UniProtKB">
        <authorList>
            <consortium name="Ensembl"/>
        </authorList>
    </citation>
    <scope>IDENTIFICATION</scope>
</reference>
<feature type="domain" description="Peptidase S1" evidence="5">
    <location>
        <begin position="45"/>
        <end position="285"/>
    </location>
</feature>
<dbReference type="GO" id="GO:0004252">
    <property type="term" value="F:serine-type endopeptidase activity"/>
    <property type="evidence" value="ECO:0007669"/>
    <property type="project" value="InterPro"/>
</dbReference>
<keyword evidence="2" id="KW-1015">Disulfide bond</keyword>
<dbReference type="OMA" id="PVCMPDP"/>
<dbReference type="PROSITE" id="PS00134">
    <property type="entry name" value="TRYPSIN_HIS"/>
    <property type="match status" value="1"/>
</dbReference>
<dbReference type="Proteomes" id="UP000472272">
    <property type="component" value="Chromosome 13"/>
</dbReference>
<keyword evidence="3" id="KW-0720">Serine protease</keyword>
<dbReference type="InterPro" id="IPR043504">
    <property type="entry name" value="Peptidase_S1_PA_chymotrypsin"/>
</dbReference>
<keyword evidence="7" id="KW-1185">Reference proteome</keyword>
<evidence type="ECO:0000256" key="3">
    <source>
        <dbReference type="RuleBase" id="RU363034"/>
    </source>
</evidence>
<evidence type="ECO:0000313" key="6">
    <source>
        <dbReference type="Ensembl" id="ENSPMRP00000032084.1"/>
    </source>
</evidence>
<evidence type="ECO:0000313" key="7">
    <source>
        <dbReference type="Proteomes" id="UP000472272"/>
    </source>
</evidence>
<evidence type="ECO:0000256" key="4">
    <source>
        <dbReference type="SAM" id="Phobius"/>
    </source>
</evidence>
<dbReference type="GO" id="GO:0006508">
    <property type="term" value="P:proteolysis"/>
    <property type="evidence" value="ECO:0007669"/>
    <property type="project" value="UniProtKB-KW"/>
</dbReference>
<dbReference type="Gene3D" id="2.40.10.10">
    <property type="entry name" value="Trypsin-like serine proteases"/>
    <property type="match status" value="1"/>
</dbReference>
<dbReference type="InterPro" id="IPR001314">
    <property type="entry name" value="Peptidase_S1A"/>
</dbReference>
<dbReference type="PRINTS" id="PR00722">
    <property type="entry name" value="CHYMOTRYPSIN"/>
</dbReference>
<dbReference type="FunFam" id="2.40.10.10:FF:000039">
    <property type="entry name" value="Brain-specific serine protease 4"/>
    <property type="match status" value="1"/>
</dbReference>
<dbReference type="PROSITE" id="PS00135">
    <property type="entry name" value="TRYPSIN_SER"/>
    <property type="match status" value="1"/>
</dbReference>
<dbReference type="PANTHER" id="PTHR24253:SF119">
    <property type="entry name" value="SERINE PROTEASE 27"/>
    <property type="match status" value="1"/>
</dbReference>
<dbReference type="PANTHER" id="PTHR24253">
    <property type="entry name" value="TRANSMEMBRANE PROTEASE SERINE"/>
    <property type="match status" value="1"/>
</dbReference>
<dbReference type="InterPro" id="IPR018114">
    <property type="entry name" value="TRYPSIN_HIS"/>
</dbReference>
<keyword evidence="4" id="KW-0472">Membrane</keyword>
<proteinExistence type="inferred from homology"/>
<dbReference type="InterPro" id="IPR009003">
    <property type="entry name" value="Peptidase_S1_PA"/>
</dbReference>
<evidence type="ECO:0000256" key="1">
    <source>
        <dbReference type="ARBA" id="ARBA00009228"/>
    </source>
</evidence>
<keyword evidence="4" id="KW-0812">Transmembrane</keyword>
<evidence type="ECO:0000259" key="5">
    <source>
        <dbReference type="PROSITE" id="PS50240"/>
    </source>
</evidence>
<protein>
    <recommendedName>
        <fullName evidence="5">Peptidase S1 domain-containing protein</fullName>
    </recommendedName>
</protein>
<comment type="similarity">
    <text evidence="1">Belongs to the peptidase S1 family. Snake venom subfamily.</text>
</comment>
<dbReference type="Ensembl" id="ENSPMRT00000034025.1">
    <property type="protein sequence ID" value="ENSPMRP00000032084.1"/>
    <property type="gene ID" value="ENSPMRG00000020791.1"/>
</dbReference>
<organism evidence="6 7">
    <name type="scientific">Podarcis muralis</name>
    <name type="common">Wall lizard</name>
    <name type="synonym">Lacerta muralis</name>
    <dbReference type="NCBI Taxonomy" id="64176"/>
    <lineage>
        <taxon>Eukaryota</taxon>
        <taxon>Metazoa</taxon>
        <taxon>Chordata</taxon>
        <taxon>Craniata</taxon>
        <taxon>Vertebrata</taxon>
        <taxon>Euteleostomi</taxon>
        <taxon>Lepidosauria</taxon>
        <taxon>Squamata</taxon>
        <taxon>Bifurcata</taxon>
        <taxon>Unidentata</taxon>
        <taxon>Episquamata</taxon>
        <taxon>Laterata</taxon>
        <taxon>Lacertibaenia</taxon>
        <taxon>Lacertidae</taxon>
        <taxon>Podarcis</taxon>
    </lineage>
</organism>
<dbReference type="GO" id="GO:0005576">
    <property type="term" value="C:extracellular region"/>
    <property type="evidence" value="ECO:0007669"/>
    <property type="project" value="UniProtKB-ARBA"/>
</dbReference>
<dbReference type="SMART" id="SM00020">
    <property type="entry name" value="Tryp_SPc"/>
    <property type="match status" value="1"/>
</dbReference>
<dbReference type="SUPFAM" id="SSF50494">
    <property type="entry name" value="Trypsin-like serine proteases"/>
    <property type="match status" value="1"/>
</dbReference>
<sequence>MVPECDCQVGNVGKFGGILWFAEVVPVLIMISSSVCGKQGILNRIIGGKDSQDGEWPWQVSIRLDGAYHCGGSLITDQWVITASHCFKLLSTPSNFTVMLGVLKLSSPGPHSITTAVKRIILNPTYEGDVKSGDIALLQLDKPVNFSQWIVPICVPDSNVVFPPGHMCWVTGWGDVQDKQRTSDILQKLEVPIISTNTCNALYHQDSGELKLTKDIKNDMICAGFAAGHRDACQGDSGGPLACRMGDSWLLAGVVSWGEGCAQKNRPGVYARVTSYQSWIHSLIPELTFTSMETKGHGSTVNNRSTINGASAGSLSFISIIIATVVLLLSSE</sequence>
<dbReference type="PROSITE" id="PS50240">
    <property type="entry name" value="TRYPSIN_DOM"/>
    <property type="match status" value="1"/>
</dbReference>
<name>A0A670K911_PODMU</name>
<reference evidence="6 7" key="1">
    <citation type="journal article" date="2019" name="Proc. Natl. Acad. Sci. U.S.A.">
        <title>Regulatory changes in pterin and carotenoid genes underlie balanced color polymorphisms in the wall lizard.</title>
        <authorList>
            <person name="Andrade P."/>
            <person name="Pinho C."/>
            <person name="Perez I de Lanuza G."/>
            <person name="Afonso S."/>
            <person name="Brejcha J."/>
            <person name="Rubin C.J."/>
            <person name="Wallerman O."/>
            <person name="Pereira P."/>
            <person name="Sabatino S.J."/>
            <person name="Bellati A."/>
            <person name="Pellitteri-Rosa D."/>
            <person name="Bosakova Z."/>
            <person name="Bunikis I."/>
            <person name="Carretero M.A."/>
            <person name="Feiner N."/>
            <person name="Marsik P."/>
            <person name="Pauperio F."/>
            <person name="Salvi D."/>
            <person name="Soler L."/>
            <person name="While G.M."/>
            <person name="Uller T."/>
            <person name="Font E."/>
            <person name="Andersson L."/>
            <person name="Carneiro M."/>
        </authorList>
    </citation>
    <scope>NUCLEOTIDE SEQUENCE</scope>
</reference>